<dbReference type="Gene3D" id="3.30.1330.60">
    <property type="entry name" value="OmpA-like domain"/>
    <property type="match status" value="1"/>
</dbReference>
<feature type="region of interest" description="Disordered" evidence="8">
    <location>
        <begin position="304"/>
        <end position="349"/>
    </location>
</feature>
<evidence type="ECO:0000256" key="4">
    <source>
        <dbReference type="ARBA" id="ARBA00022692"/>
    </source>
</evidence>
<keyword evidence="11" id="KW-0969">Cilium</keyword>
<keyword evidence="6 7" id="KW-0472">Membrane</keyword>
<dbReference type="InterPro" id="IPR025713">
    <property type="entry name" value="MotB-like_N_dom"/>
</dbReference>
<dbReference type="Proteomes" id="UP000015523">
    <property type="component" value="Unassembled WGS sequence"/>
</dbReference>
<dbReference type="InterPro" id="IPR006665">
    <property type="entry name" value="OmpA-like"/>
</dbReference>
<proteinExistence type="inferred from homology"/>
<protein>
    <submittedName>
        <fullName evidence="11">Flagellar motor protein MotB</fullName>
    </submittedName>
</protein>
<dbReference type="AlphaFoldDB" id="T0IT18"/>
<comment type="subcellular location">
    <subcellularLocation>
        <location evidence="1">Cell membrane</location>
        <topology evidence="1">Single-pass membrane protein</topology>
    </subcellularLocation>
</comment>
<dbReference type="SUPFAM" id="SSF103088">
    <property type="entry name" value="OmpA-like"/>
    <property type="match status" value="1"/>
</dbReference>
<dbReference type="EMBL" id="AUWY01000080">
    <property type="protein sequence ID" value="EQB31995.1"/>
    <property type="molecule type" value="Genomic_DNA"/>
</dbReference>
<evidence type="ECO:0000256" key="7">
    <source>
        <dbReference type="PROSITE-ProRule" id="PRU00473"/>
    </source>
</evidence>
<dbReference type="InterPro" id="IPR050330">
    <property type="entry name" value="Bact_OuterMem_StrucFunc"/>
</dbReference>
<evidence type="ECO:0000256" key="9">
    <source>
        <dbReference type="SAM" id="Phobius"/>
    </source>
</evidence>
<dbReference type="PANTHER" id="PTHR30329">
    <property type="entry name" value="STATOR ELEMENT OF FLAGELLAR MOTOR COMPLEX"/>
    <property type="match status" value="1"/>
</dbReference>
<evidence type="ECO:0000256" key="5">
    <source>
        <dbReference type="ARBA" id="ARBA00022989"/>
    </source>
</evidence>
<name>T0IT18_9SPHN</name>
<evidence type="ECO:0000256" key="8">
    <source>
        <dbReference type="SAM" id="MobiDB-lite"/>
    </source>
</evidence>
<organism evidence="11 12">
    <name type="scientific">Sphingobium ummariense RL-3</name>
    <dbReference type="NCBI Taxonomy" id="1346791"/>
    <lineage>
        <taxon>Bacteria</taxon>
        <taxon>Pseudomonadati</taxon>
        <taxon>Pseudomonadota</taxon>
        <taxon>Alphaproteobacteria</taxon>
        <taxon>Sphingomonadales</taxon>
        <taxon>Sphingomonadaceae</taxon>
        <taxon>Sphingobium</taxon>
    </lineage>
</organism>
<accession>T0IT18</accession>
<keyword evidence="5 9" id="KW-1133">Transmembrane helix</keyword>
<evidence type="ECO:0000259" key="10">
    <source>
        <dbReference type="PROSITE" id="PS51123"/>
    </source>
</evidence>
<feature type="transmembrane region" description="Helical" evidence="9">
    <location>
        <begin position="36"/>
        <end position="55"/>
    </location>
</feature>
<dbReference type="Pfam" id="PF00691">
    <property type="entry name" value="OmpA"/>
    <property type="match status" value="1"/>
</dbReference>
<feature type="region of interest" description="Disordered" evidence="8">
    <location>
        <begin position="104"/>
        <end position="124"/>
    </location>
</feature>
<feature type="compositionally biased region" description="Polar residues" evidence="8">
    <location>
        <begin position="339"/>
        <end position="349"/>
    </location>
</feature>
<comment type="similarity">
    <text evidence="2">Belongs to the MotB family.</text>
</comment>
<keyword evidence="12" id="KW-1185">Reference proteome</keyword>
<reference evidence="11 12" key="1">
    <citation type="journal article" date="2013" name="Genome Announc.">
        <title>Draft Genome Sequence of Sphingobium ummariense Strain RL-3, a Hexachlorocyclohexane-Degrading Bacterium.</title>
        <authorList>
            <person name="Kohli P."/>
            <person name="Dua A."/>
            <person name="Sangwan N."/>
            <person name="Oldach P."/>
            <person name="Khurana J.P."/>
            <person name="Lal R."/>
        </authorList>
    </citation>
    <scope>NUCLEOTIDE SEQUENCE [LARGE SCALE GENOMIC DNA]</scope>
    <source>
        <strain evidence="11 12">RL-3</strain>
    </source>
</reference>
<evidence type="ECO:0000313" key="11">
    <source>
        <dbReference type="EMBL" id="EQB31995.1"/>
    </source>
</evidence>
<feature type="domain" description="OmpA-like" evidence="10">
    <location>
        <begin position="165"/>
        <end position="286"/>
    </location>
</feature>
<dbReference type="InterPro" id="IPR036737">
    <property type="entry name" value="OmpA-like_sf"/>
</dbReference>
<dbReference type="OrthoDB" id="7170686at2"/>
<evidence type="ECO:0000256" key="1">
    <source>
        <dbReference type="ARBA" id="ARBA00004162"/>
    </source>
</evidence>
<evidence type="ECO:0000256" key="3">
    <source>
        <dbReference type="ARBA" id="ARBA00022475"/>
    </source>
</evidence>
<evidence type="ECO:0000256" key="6">
    <source>
        <dbReference type="ARBA" id="ARBA00023136"/>
    </source>
</evidence>
<comment type="caution">
    <text evidence="11">The sequence shown here is derived from an EMBL/GenBank/DDBJ whole genome shotgun (WGS) entry which is preliminary data.</text>
</comment>
<dbReference type="Pfam" id="PF13677">
    <property type="entry name" value="MotB_plug"/>
    <property type="match status" value="1"/>
</dbReference>
<dbReference type="STRING" id="1346791.M529_11660"/>
<dbReference type="CDD" id="cd07185">
    <property type="entry name" value="OmpA_C-like"/>
    <property type="match status" value="1"/>
</dbReference>
<feature type="compositionally biased region" description="Basic and acidic residues" evidence="8">
    <location>
        <begin position="304"/>
        <end position="320"/>
    </location>
</feature>
<dbReference type="PROSITE" id="PS51123">
    <property type="entry name" value="OMPA_2"/>
    <property type="match status" value="1"/>
</dbReference>
<keyword evidence="11" id="KW-0966">Cell projection</keyword>
<evidence type="ECO:0000313" key="12">
    <source>
        <dbReference type="Proteomes" id="UP000015523"/>
    </source>
</evidence>
<evidence type="ECO:0000256" key="2">
    <source>
        <dbReference type="ARBA" id="ARBA00008914"/>
    </source>
</evidence>
<dbReference type="eggNOG" id="COG1360">
    <property type="taxonomic scope" value="Bacteria"/>
</dbReference>
<dbReference type="RefSeq" id="WP_021318132.1">
    <property type="nucleotide sequence ID" value="NZ_AUWY01000080.1"/>
</dbReference>
<keyword evidence="11" id="KW-0282">Flagellum</keyword>
<dbReference type="GO" id="GO:0005886">
    <property type="term" value="C:plasma membrane"/>
    <property type="evidence" value="ECO:0007669"/>
    <property type="project" value="UniProtKB-SubCell"/>
</dbReference>
<keyword evidence="4 9" id="KW-0812">Transmembrane</keyword>
<dbReference type="PATRIC" id="fig|1346791.3.peg.2244"/>
<sequence length="349" mass="37881">MAEKKRGANEPEPRPIIVKKIVVEGHGGHHGGAWKVAYADFVTAMMAFFLLMWLLGATTEKQRKALADYFTPTLVELKMASAGATGLMGGDSLMAKENYPTTGGQGTLSITIPRDATGTKDQGGKAMRAADRQKFESIKKDLEARMTRKGMAKLRKNVRFTETREGLRIDLIDEADFAMFAMGTDRLVPQARALVAEVAQVVQTMPNPLIVRGHTDGLPYAAGRTMNNWMLSSARAEATRKALAETGVGNERFARIEGVADREPFVKGDAYDPRNRRMSIILGWTRGGTPGDDSGMDAETKAAIRERDEPRRVAREEAQRLDMGGTGLPAGAALINPTAPGTSNKPGKH</sequence>
<keyword evidence="3" id="KW-1003">Cell membrane</keyword>
<gene>
    <name evidence="11" type="ORF">M529_11660</name>
</gene>
<dbReference type="PANTHER" id="PTHR30329:SF21">
    <property type="entry name" value="LIPOPROTEIN YIAD-RELATED"/>
    <property type="match status" value="1"/>
</dbReference>